<evidence type="ECO:0000313" key="1">
    <source>
        <dbReference type="EMBL" id="WIX74994.1"/>
    </source>
</evidence>
<reference evidence="1 2" key="1">
    <citation type="submission" date="2023-06" db="EMBL/GenBank/DDBJ databases">
        <authorList>
            <person name="Oyuntsetseg B."/>
            <person name="Kim S.B."/>
        </authorList>
    </citation>
    <scope>NUCLEOTIDE SEQUENCE [LARGE SCALE GENOMIC DNA]</scope>
    <source>
        <strain evidence="1 2">2-15</strain>
    </source>
</reference>
<dbReference type="EMBL" id="CP127294">
    <property type="protein sequence ID" value="WIX74994.1"/>
    <property type="molecule type" value="Genomic_DNA"/>
</dbReference>
<dbReference type="RefSeq" id="WP_285965771.1">
    <property type="nucleotide sequence ID" value="NZ_CP127294.1"/>
</dbReference>
<dbReference type="KEGG" id="acab:QRX50_25890"/>
<protein>
    <submittedName>
        <fullName evidence="1">Uncharacterized protein</fullName>
    </submittedName>
</protein>
<accession>A0A9Y2MTK1</accession>
<gene>
    <name evidence="1" type="ORF">QRX50_25890</name>
</gene>
<proteinExistence type="predicted"/>
<evidence type="ECO:0000313" key="2">
    <source>
        <dbReference type="Proteomes" id="UP001236014"/>
    </source>
</evidence>
<organism evidence="1 2">
    <name type="scientific">Amycolatopsis carbonis</name>
    <dbReference type="NCBI Taxonomy" id="715471"/>
    <lineage>
        <taxon>Bacteria</taxon>
        <taxon>Bacillati</taxon>
        <taxon>Actinomycetota</taxon>
        <taxon>Actinomycetes</taxon>
        <taxon>Pseudonocardiales</taxon>
        <taxon>Pseudonocardiaceae</taxon>
        <taxon>Amycolatopsis</taxon>
    </lineage>
</organism>
<name>A0A9Y2MTK1_9PSEU</name>
<dbReference type="AlphaFoldDB" id="A0A9Y2MTK1"/>
<dbReference type="Proteomes" id="UP001236014">
    <property type="component" value="Chromosome"/>
</dbReference>
<keyword evidence="2" id="KW-1185">Reference proteome</keyword>
<sequence>MARISREVLHFTVVSPVSPMTQIPLARRLGRSVRVEHRQRIATAETRAGMAVDALLSTA</sequence>